<feature type="region of interest" description="Disordered" evidence="2">
    <location>
        <begin position="1096"/>
        <end position="1141"/>
    </location>
</feature>
<dbReference type="Pfam" id="PF00400">
    <property type="entry name" value="WD40"/>
    <property type="match status" value="2"/>
</dbReference>
<evidence type="ECO:0000313" key="4">
    <source>
        <dbReference type="EMBL" id="URE17730.1"/>
    </source>
</evidence>
<dbReference type="PANTHER" id="PTHR38372">
    <property type="entry name" value="DENTIN SIALOPHOSPHOPROTEIN-LIKE PROTEIN"/>
    <property type="match status" value="1"/>
</dbReference>
<feature type="compositionally biased region" description="Polar residues" evidence="2">
    <location>
        <begin position="237"/>
        <end position="261"/>
    </location>
</feature>
<dbReference type="SMART" id="SM00320">
    <property type="entry name" value="WD40"/>
    <property type="match status" value="7"/>
</dbReference>
<feature type="compositionally biased region" description="Basic and acidic residues" evidence="2">
    <location>
        <begin position="676"/>
        <end position="686"/>
    </location>
</feature>
<feature type="compositionally biased region" description="Basic and acidic residues" evidence="2">
    <location>
        <begin position="1131"/>
        <end position="1140"/>
    </location>
</feature>
<feature type="region of interest" description="Disordered" evidence="2">
    <location>
        <begin position="1"/>
        <end position="74"/>
    </location>
</feature>
<feature type="compositionally biased region" description="Polar residues" evidence="2">
    <location>
        <begin position="992"/>
        <end position="1005"/>
    </location>
</feature>
<feature type="compositionally biased region" description="Low complexity" evidence="2">
    <location>
        <begin position="278"/>
        <end position="289"/>
    </location>
</feature>
<feature type="region of interest" description="Disordered" evidence="2">
    <location>
        <begin position="665"/>
        <end position="748"/>
    </location>
</feature>
<protein>
    <submittedName>
        <fullName evidence="4">WD and tetratricopeptide repeats protein</fullName>
    </submittedName>
</protein>
<proteinExistence type="predicted"/>
<feature type="region of interest" description="Disordered" evidence="2">
    <location>
        <begin position="1834"/>
        <end position="1865"/>
    </location>
</feature>
<feature type="compositionally biased region" description="Polar residues" evidence="2">
    <location>
        <begin position="665"/>
        <end position="675"/>
    </location>
</feature>
<keyword evidence="5" id="KW-1185">Reference proteome</keyword>
<evidence type="ECO:0000256" key="1">
    <source>
        <dbReference type="PROSITE-ProRule" id="PRU00221"/>
    </source>
</evidence>
<dbReference type="Gene3D" id="2.130.10.10">
    <property type="entry name" value="YVTN repeat-like/Quinoprotein amine dehydrogenase"/>
    <property type="match status" value="2"/>
</dbReference>
<dbReference type="SUPFAM" id="SSF48452">
    <property type="entry name" value="TPR-like"/>
    <property type="match status" value="1"/>
</dbReference>
<feature type="region of interest" description="Disordered" evidence="2">
    <location>
        <begin position="1880"/>
        <end position="1905"/>
    </location>
</feature>
<feature type="region of interest" description="Disordered" evidence="2">
    <location>
        <begin position="884"/>
        <end position="918"/>
    </location>
</feature>
<dbReference type="InterPro" id="IPR015943">
    <property type="entry name" value="WD40/YVTN_repeat-like_dom_sf"/>
</dbReference>
<dbReference type="FunFam" id="2.130.10.10:FF:002473">
    <property type="entry name" value="Transducin family protein / WD-40 repeat family protein"/>
    <property type="match status" value="1"/>
</dbReference>
<feature type="domain" description="OCEL" evidence="3">
    <location>
        <begin position="1153"/>
        <end position="1261"/>
    </location>
</feature>
<dbReference type="Proteomes" id="UP001055439">
    <property type="component" value="Chromosome 7"/>
</dbReference>
<feature type="compositionally biased region" description="Low complexity" evidence="2">
    <location>
        <begin position="496"/>
        <end position="524"/>
    </location>
</feature>
<feature type="compositionally biased region" description="Polar residues" evidence="2">
    <location>
        <begin position="1100"/>
        <end position="1129"/>
    </location>
</feature>
<name>A0A9E7GN01_9LILI</name>
<dbReference type="InterPro" id="IPR010844">
    <property type="entry name" value="Occludin_ELL"/>
</dbReference>
<dbReference type="PROSITE" id="PS51980">
    <property type="entry name" value="OCEL"/>
    <property type="match status" value="1"/>
</dbReference>
<feature type="region of interest" description="Disordered" evidence="2">
    <location>
        <begin position="456"/>
        <end position="539"/>
    </location>
</feature>
<feature type="compositionally biased region" description="Basic and acidic residues" evidence="2">
    <location>
        <begin position="739"/>
        <end position="748"/>
    </location>
</feature>
<feature type="compositionally biased region" description="Polar residues" evidence="2">
    <location>
        <begin position="456"/>
        <end position="482"/>
    </location>
</feature>
<evidence type="ECO:0000256" key="2">
    <source>
        <dbReference type="SAM" id="MobiDB-lite"/>
    </source>
</evidence>
<feature type="compositionally biased region" description="Basic and acidic residues" evidence="2">
    <location>
        <begin position="801"/>
        <end position="812"/>
    </location>
</feature>
<accession>A0A9E7GN01</accession>
<feature type="repeat" description="WD" evidence="1">
    <location>
        <begin position="1356"/>
        <end position="1397"/>
    </location>
</feature>
<gene>
    <name evidence="4" type="ORF">MUK42_11488</name>
</gene>
<dbReference type="InterPro" id="IPR001680">
    <property type="entry name" value="WD40_rpt"/>
</dbReference>
<dbReference type="PANTHER" id="PTHR38372:SF2">
    <property type="entry name" value="DENTIN SIALOPHOSPHOPROTEIN-LIKE PROTEIN"/>
    <property type="match status" value="1"/>
</dbReference>
<evidence type="ECO:0000313" key="5">
    <source>
        <dbReference type="Proteomes" id="UP001055439"/>
    </source>
</evidence>
<evidence type="ECO:0000259" key="3">
    <source>
        <dbReference type="PROSITE" id="PS51980"/>
    </source>
</evidence>
<feature type="repeat" description="WD" evidence="1">
    <location>
        <begin position="1966"/>
        <end position="1997"/>
    </location>
</feature>
<dbReference type="PROSITE" id="PS50082">
    <property type="entry name" value="WD_REPEATS_2"/>
    <property type="match status" value="3"/>
</dbReference>
<keyword evidence="1" id="KW-0853">WD repeat</keyword>
<dbReference type="EMBL" id="CP097509">
    <property type="protein sequence ID" value="URE17730.1"/>
    <property type="molecule type" value="Genomic_DNA"/>
</dbReference>
<feature type="compositionally biased region" description="Gly residues" evidence="2">
    <location>
        <begin position="1"/>
        <end position="13"/>
    </location>
</feature>
<dbReference type="PROSITE" id="PS50294">
    <property type="entry name" value="WD_REPEATS_REGION"/>
    <property type="match status" value="1"/>
</dbReference>
<organism evidence="4 5">
    <name type="scientific">Musa troglodytarum</name>
    <name type="common">fe'i banana</name>
    <dbReference type="NCBI Taxonomy" id="320322"/>
    <lineage>
        <taxon>Eukaryota</taxon>
        <taxon>Viridiplantae</taxon>
        <taxon>Streptophyta</taxon>
        <taxon>Embryophyta</taxon>
        <taxon>Tracheophyta</taxon>
        <taxon>Spermatophyta</taxon>
        <taxon>Magnoliopsida</taxon>
        <taxon>Liliopsida</taxon>
        <taxon>Zingiberales</taxon>
        <taxon>Musaceae</taxon>
        <taxon>Musa</taxon>
    </lineage>
</organism>
<feature type="repeat" description="WD" evidence="1">
    <location>
        <begin position="1399"/>
        <end position="1442"/>
    </location>
</feature>
<dbReference type="OrthoDB" id="4869960at2759"/>
<feature type="region of interest" description="Disordered" evidence="2">
    <location>
        <begin position="229"/>
        <end position="329"/>
    </location>
</feature>
<dbReference type="Gene3D" id="1.25.40.10">
    <property type="entry name" value="Tetratricopeptide repeat domain"/>
    <property type="match status" value="1"/>
</dbReference>
<feature type="compositionally biased region" description="Polar residues" evidence="2">
    <location>
        <begin position="884"/>
        <end position="900"/>
    </location>
</feature>
<reference evidence="4" key="1">
    <citation type="submission" date="2022-05" db="EMBL/GenBank/DDBJ databases">
        <title>The Musa troglodytarum L. genome provides insights into the mechanism of non-climacteric behaviour and enrichment of carotenoids.</title>
        <authorList>
            <person name="Wang J."/>
        </authorList>
    </citation>
    <scope>NUCLEOTIDE SEQUENCE</scope>
    <source>
        <tissue evidence="4">Leaf</tissue>
    </source>
</reference>
<dbReference type="Gene3D" id="6.10.140.340">
    <property type="match status" value="1"/>
</dbReference>
<feature type="compositionally biased region" description="Low complexity" evidence="2">
    <location>
        <begin position="41"/>
        <end position="57"/>
    </location>
</feature>
<feature type="compositionally biased region" description="Polar residues" evidence="2">
    <location>
        <begin position="1886"/>
        <end position="1905"/>
    </location>
</feature>
<sequence length="2064" mass="228507">MFKLGRGGGAGRGNGKRPLPAPPPTTLHRPGAAPGGRLPIGASAAAARSRPGGTSAAPSVPAREETFSLESGGGPPDFAAIIRLTPDLVDEIRRVEAQGGIARIKFDSNFNTSGNVIDAGGKEFSFTWSRELGDLCDIYEEHRSGEGGHGLLVESGSAWRKLTVQRILDESTKNHVKMRSEEAERLSKSRKAIILDPANPSVKNQAKTFAAAAVEGSMRRMNWKQKKEFFKKRKTDSNQVSNIGPSRSVVKSVTASNTNKGRLSVSPLPSPPEQHVPGTSGSTFGISTSLKGQKQHDDNIPSSNINKEESGNFKEVPSRVSSGVKHDASGHAVQVGDQLHDLRHLLITVLSENPKGMSLKALEKAVGERVPNSVKKIESIIKHIAICQAPGRYFLKPGVELESSIARVPESGSSPESSHDHTEAVVADVEKALEEKIEHESNSNLNPEEELDITGNIDTVGSSQDPFSSDMKANNDSQVQACSSSESGSDTESDSESSGSGSDSGSQSRASSSDSESDGSSSSKEGSDVDVDIMTSDNEKEVVVHKAMTTETLLSSSPKAWTIFDDEHVKNDVRLDQEAQVPSRPIDLNDSDKTDQMTKVVEPSKCFLPNGSNEAFENLEANANFLFSEKGASTSPYRGKQLERQQMSLGNYSFNDVNEQVLKSSNNERQTTPKDGSNHELSDSSKKVTKQKPKRAFTSEYSEGRPEGAKRAKVASSAKFMSSRKSEDATFSGSMPHVSPERPRHDGYKDRTIETQNFLLGGKSTDSDSQECSPAMYGRTLAPGNSSRMPPSPDFASGLDNRNKGSDSMEKPSRYIEKTGKKYAEITHDNLDRDLHLRDNLNLKEKMQKDIRNNNSDVKEKHFAKNVGEISGAKVSAFRDSCQTKSSEHFGTSRTNGQQTGKEKSDGERSQIVGGKGSMLRRELSDLELGEFRETPKGGEESAVLKIQLDRKGSFKTLENKVTANDGSDFEKSKGRASVNSDLEISKGRTCINASRNPKKQSPTGSRVAGQGNHGLQRRDPAESFSDSAQPAKPLQRTMVCQNEQLSAVDHADSEAACWDKSAETASRNEKRTGQIMGLENHSGAYKKIHANMLQHDNKNSGQTGQNNGELAQKPNASDQSKNNVSMVNDGNDRSRRDSSSDEDNFFYLKYDKDEPELRAPIKDLSEYKQYVQEYREKYEVYCYLNKNLEKIRNVFLQLGDDLEIAKGRDVKEYYNVVEKLREMYHHYRERNRQMKKVFILLHEELKTLKQRIKTFADDCTNEPSRFRVPRPDSSTIRGGVVVGEINKMKIEKRRDWWFPKSSLRFPPEMETWSFPDGNIANLVERRQIFDSHRDVNQRLQAHSSLMQRLALDKEMEGHQGCVNAIAWNSKGSLLISGSDDTRINIWSYSDRGLLNSIETGHSANIFCTKFVPETSDELIVSGAGDAEVRLFSLSHLRRKRSEEVAIEPVAAYKCHSKRVKKLAVEVGNPNVIWSASEDGTLRQHDLREVSSCPSAESSSQECRNVLLDLRRGAKKSLADLPKYCLALKSCDISPTRPHQLLVGGSDAFARLYDRRMLPPLSSSQMKMKSPPCVNYFCPVHLSEHRRSSLHLTHVTFSPNGEEVLLSYSGEHVYLMDVNCDDKSIMRYTAADVPKHFCLAPISGESKLPLPPAVPSSYQLMHRLDVYRNLVQATARILEEGSNIYYGIEACNEVIDGKGPEVGHSVRHECLCIRAALLLKRKWKNDVYMAMRDCNSARKINASSFKAHYYMSEALLQLGKLNEALEFAEVAGNLASSTCEAKMVATIKGHLVAAEAEKVKKDNEDTARSETRHGRLKSLSDVLFRAELNSPYSESRYEREDSDYEEEMELDFETSISGDEGRDTESSILRGSLNLRFHRRDDSARESSSIDGAEGSPSSSSQNYYHTLQPEVAIDMKRRYIGHCNVGTDIKQASFLGQQGDFVASGSDDGMWLIWEKRSGRLVKMLAGDEAVVNCIQCHPFDCAVATSGIDNTIKMWTPHAQVPSMVAGGIAGPETADVWGAIEINQRKLCRNRELVLPFEFLERIRMHEFAEGTLHPFECAQS</sequence>
<dbReference type="InterPro" id="IPR011990">
    <property type="entry name" value="TPR-like_helical_dom_sf"/>
</dbReference>
<feature type="region of interest" description="Disordered" evidence="2">
    <location>
        <begin position="779"/>
        <end position="812"/>
    </location>
</feature>
<dbReference type="SUPFAM" id="SSF50978">
    <property type="entry name" value="WD40 repeat-like"/>
    <property type="match status" value="1"/>
</dbReference>
<dbReference type="Pfam" id="PF07303">
    <property type="entry name" value="Occludin_ELL"/>
    <property type="match status" value="1"/>
</dbReference>
<feature type="compositionally biased region" description="Acidic residues" evidence="2">
    <location>
        <begin position="1840"/>
        <end position="1852"/>
    </location>
</feature>
<feature type="region of interest" description="Disordered" evidence="2">
    <location>
        <begin position="989"/>
        <end position="1034"/>
    </location>
</feature>
<dbReference type="InterPro" id="IPR036322">
    <property type="entry name" value="WD40_repeat_dom_sf"/>
</dbReference>